<evidence type="ECO:0000256" key="12">
    <source>
        <dbReference type="ARBA" id="ARBA00023172"/>
    </source>
</evidence>
<accession>A0ABS2WTY1</accession>
<dbReference type="SMART" id="SM00490">
    <property type="entry name" value="HELICc"/>
    <property type="match status" value="1"/>
</dbReference>
<dbReference type="PROSITE" id="PS51194">
    <property type="entry name" value="HELICASE_CTER"/>
    <property type="match status" value="1"/>
</dbReference>
<evidence type="ECO:0000256" key="3">
    <source>
        <dbReference type="ARBA" id="ARBA00005446"/>
    </source>
</evidence>
<comment type="catalytic activity">
    <reaction evidence="15">
        <text>Couples ATP hydrolysis with the unwinding of duplex DNA by translocating in the 3'-5' direction.</text>
        <dbReference type="EC" id="5.6.2.4"/>
    </reaction>
</comment>
<feature type="domain" description="Helicase C-terminal" evidence="19">
    <location>
        <begin position="216"/>
        <end position="365"/>
    </location>
</feature>
<dbReference type="InterPro" id="IPR010997">
    <property type="entry name" value="HRDC-like_sf"/>
</dbReference>
<dbReference type="PROSITE" id="PS51192">
    <property type="entry name" value="HELICASE_ATP_BIND_1"/>
    <property type="match status" value="1"/>
</dbReference>
<dbReference type="SUPFAM" id="SSF52540">
    <property type="entry name" value="P-loop containing nucleoside triphosphate hydrolases"/>
    <property type="match status" value="1"/>
</dbReference>
<dbReference type="CDD" id="cd17920">
    <property type="entry name" value="DEXHc_RecQ"/>
    <property type="match status" value="1"/>
</dbReference>
<evidence type="ECO:0000256" key="16">
    <source>
        <dbReference type="NCBIfam" id="TIGR01389"/>
    </source>
</evidence>
<comment type="caution">
    <text evidence="20">The sequence shown here is derived from an EMBL/GenBank/DDBJ whole genome shotgun (WGS) entry which is preliminary data.</text>
</comment>
<reference evidence="21" key="2">
    <citation type="submission" date="2021-02" db="EMBL/GenBank/DDBJ databases">
        <title>Sulfurospirillum tamanensis sp. nov.</title>
        <authorList>
            <person name="Merkel A.Y."/>
        </authorList>
    </citation>
    <scope>NUCLEOTIDE SEQUENCE [LARGE SCALE GENOMIC DNA]</scope>
    <source>
        <strain evidence="21">T05b</strain>
    </source>
</reference>
<organism evidence="20 21">
    <name type="scientific">Sulfurospirillum tamanense</name>
    <dbReference type="NCBI Taxonomy" id="2813362"/>
    <lineage>
        <taxon>Bacteria</taxon>
        <taxon>Pseudomonadati</taxon>
        <taxon>Campylobacterota</taxon>
        <taxon>Epsilonproteobacteria</taxon>
        <taxon>Campylobacterales</taxon>
        <taxon>Sulfurospirillaceae</taxon>
        <taxon>Sulfurospirillum</taxon>
    </lineage>
</organism>
<dbReference type="InterPro" id="IPR044876">
    <property type="entry name" value="HRDC_dom_sf"/>
</dbReference>
<evidence type="ECO:0000256" key="15">
    <source>
        <dbReference type="ARBA" id="ARBA00034617"/>
    </source>
</evidence>
<evidence type="ECO:0000256" key="11">
    <source>
        <dbReference type="ARBA" id="ARBA00023125"/>
    </source>
</evidence>
<evidence type="ECO:0000256" key="14">
    <source>
        <dbReference type="ARBA" id="ARBA00023235"/>
    </source>
</evidence>
<keyword evidence="11" id="KW-0238">DNA-binding</keyword>
<dbReference type="SMART" id="SM00956">
    <property type="entry name" value="RQC"/>
    <property type="match status" value="1"/>
</dbReference>
<dbReference type="Pfam" id="PF00570">
    <property type="entry name" value="HRDC"/>
    <property type="match status" value="1"/>
</dbReference>
<dbReference type="InterPro" id="IPR001650">
    <property type="entry name" value="Helicase_C-like"/>
</dbReference>
<evidence type="ECO:0000259" key="18">
    <source>
        <dbReference type="PROSITE" id="PS51192"/>
    </source>
</evidence>
<keyword evidence="6" id="KW-0227">DNA damage</keyword>
<dbReference type="Pfam" id="PF00270">
    <property type="entry name" value="DEAD"/>
    <property type="match status" value="1"/>
</dbReference>
<dbReference type="EMBL" id="JAFHKK010000024">
    <property type="protein sequence ID" value="MBN2965116.1"/>
    <property type="molecule type" value="Genomic_DNA"/>
</dbReference>
<evidence type="ECO:0000256" key="7">
    <source>
        <dbReference type="ARBA" id="ARBA00022801"/>
    </source>
</evidence>
<dbReference type="Gene3D" id="1.10.150.80">
    <property type="entry name" value="HRDC domain"/>
    <property type="match status" value="1"/>
</dbReference>
<dbReference type="GO" id="GO:0003678">
    <property type="term" value="F:DNA helicase activity"/>
    <property type="evidence" value="ECO:0007669"/>
    <property type="project" value="UniProtKB-EC"/>
</dbReference>
<evidence type="ECO:0000259" key="19">
    <source>
        <dbReference type="PROSITE" id="PS51194"/>
    </source>
</evidence>
<dbReference type="InterPro" id="IPR002121">
    <property type="entry name" value="HRDC_dom"/>
</dbReference>
<evidence type="ECO:0000256" key="1">
    <source>
        <dbReference type="ARBA" id="ARBA00001946"/>
    </source>
</evidence>
<keyword evidence="8 20" id="KW-0347">Helicase</keyword>
<dbReference type="InterPro" id="IPR011545">
    <property type="entry name" value="DEAD/DEAH_box_helicase_dom"/>
</dbReference>
<evidence type="ECO:0000256" key="6">
    <source>
        <dbReference type="ARBA" id="ARBA00022763"/>
    </source>
</evidence>
<dbReference type="Pfam" id="PF16124">
    <property type="entry name" value="RecQ_Zn_bind"/>
    <property type="match status" value="1"/>
</dbReference>
<keyword evidence="14" id="KW-0413">Isomerase</keyword>
<dbReference type="GO" id="GO:0016787">
    <property type="term" value="F:hydrolase activity"/>
    <property type="evidence" value="ECO:0007669"/>
    <property type="project" value="UniProtKB-KW"/>
</dbReference>
<dbReference type="EC" id="5.6.2.4" evidence="16"/>
<dbReference type="InterPro" id="IPR036390">
    <property type="entry name" value="WH_DNA-bd_sf"/>
</dbReference>
<comment type="cofactor">
    <cofactor evidence="1">
        <name>Mg(2+)</name>
        <dbReference type="ChEBI" id="CHEBI:18420"/>
    </cofactor>
</comment>
<keyword evidence="12" id="KW-0233">DNA recombination</keyword>
<comment type="cofactor">
    <cofactor evidence="2">
        <name>Zn(2+)</name>
        <dbReference type="ChEBI" id="CHEBI:29105"/>
    </cofactor>
</comment>
<dbReference type="PANTHER" id="PTHR13710:SF105">
    <property type="entry name" value="ATP-DEPENDENT DNA HELICASE Q1"/>
    <property type="match status" value="1"/>
</dbReference>
<keyword evidence="4" id="KW-0479">Metal-binding</keyword>
<dbReference type="PANTHER" id="PTHR13710">
    <property type="entry name" value="DNA HELICASE RECQ FAMILY MEMBER"/>
    <property type="match status" value="1"/>
</dbReference>
<evidence type="ECO:0000256" key="4">
    <source>
        <dbReference type="ARBA" id="ARBA00022723"/>
    </source>
</evidence>
<dbReference type="PROSITE" id="PS50967">
    <property type="entry name" value="HRDC"/>
    <property type="match status" value="1"/>
</dbReference>
<evidence type="ECO:0000256" key="13">
    <source>
        <dbReference type="ARBA" id="ARBA00023204"/>
    </source>
</evidence>
<protein>
    <recommendedName>
        <fullName evidence="16">DNA helicase RecQ</fullName>
        <ecNumber evidence="16">5.6.2.4</ecNumber>
    </recommendedName>
</protein>
<reference evidence="20 21" key="1">
    <citation type="submission" date="2021-02" db="EMBL/GenBank/DDBJ databases">
        <title>Sulfurospirillum tamanensis sp. nov.</title>
        <authorList>
            <person name="Frolova A."/>
            <person name="Merkel A."/>
            <person name="Slobodkin A."/>
        </authorList>
    </citation>
    <scope>NUCLEOTIDE SEQUENCE [LARGE SCALE GENOMIC DNA]</scope>
    <source>
        <strain evidence="20 21">T05b</strain>
    </source>
</reference>
<dbReference type="InterPro" id="IPR004589">
    <property type="entry name" value="DNA_helicase_ATP-dep_RecQ"/>
</dbReference>
<keyword evidence="9" id="KW-0862">Zinc</keyword>
<dbReference type="Pfam" id="PF00271">
    <property type="entry name" value="Helicase_C"/>
    <property type="match status" value="1"/>
</dbReference>
<dbReference type="SUPFAM" id="SSF47819">
    <property type="entry name" value="HRDC-like"/>
    <property type="match status" value="1"/>
</dbReference>
<name>A0ABS2WTY1_9BACT</name>
<keyword evidence="10" id="KW-0067">ATP-binding</keyword>
<evidence type="ECO:0000313" key="20">
    <source>
        <dbReference type="EMBL" id="MBN2965116.1"/>
    </source>
</evidence>
<dbReference type="InterPro" id="IPR027417">
    <property type="entry name" value="P-loop_NTPase"/>
</dbReference>
<evidence type="ECO:0000256" key="8">
    <source>
        <dbReference type="ARBA" id="ARBA00022806"/>
    </source>
</evidence>
<dbReference type="RefSeq" id="WP_205459663.1">
    <property type="nucleotide sequence ID" value="NZ_JAFHKK010000024.1"/>
</dbReference>
<dbReference type="InterPro" id="IPR006293">
    <property type="entry name" value="DNA_helicase_ATP-dep_RecQ_bac"/>
</dbReference>
<dbReference type="Pfam" id="PF09382">
    <property type="entry name" value="RQC"/>
    <property type="match status" value="1"/>
</dbReference>
<dbReference type="Gene3D" id="3.40.50.300">
    <property type="entry name" value="P-loop containing nucleotide triphosphate hydrolases"/>
    <property type="match status" value="2"/>
</dbReference>
<keyword evidence="5" id="KW-0547">Nucleotide-binding</keyword>
<evidence type="ECO:0000256" key="9">
    <source>
        <dbReference type="ARBA" id="ARBA00022833"/>
    </source>
</evidence>
<dbReference type="InterPro" id="IPR032284">
    <property type="entry name" value="RecQ_Zn-bd"/>
</dbReference>
<evidence type="ECO:0000256" key="2">
    <source>
        <dbReference type="ARBA" id="ARBA00001947"/>
    </source>
</evidence>
<evidence type="ECO:0000313" key="21">
    <source>
        <dbReference type="Proteomes" id="UP000703590"/>
    </source>
</evidence>
<reference evidence="20 21" key="3">
    <citation type="submission" date="2021-02" db="EMBL/GenBank/DDBJ databases">
        <authorList>
            <person name="Merkel A.Y."/>
        </authorList>
    </citation>
    <scope>NUCLEOTIDE SEQUENCE [LARGE SCALE GENOMIC DNA]</scope>
    <source>
        <strain evidence="20 21">T05b</strain>
    </source>
</reference>
<dbReference type="SMART" id="SM00341">
    <property type="entry name" value="HRDC"/>
    <property type="match status" value="1"/>
</dbReference>
<proteinExistence type="inferred from homology"/>
<dbReference type="Gene3D" id="1.10.10.10">
    <property type="entry name" value="Winged helix-like DNA-binding domain superfamily/Winged helix DNA-binding domain"/>
    <property type="match status" value="1"/>
</dbReference>
<gene>
    <name evidence="20" type="primary">recQ</name>
    <name evidence="20" type="ORF">JWV37_10010</name>
</gene>
<dbReference type="NCBIfam" id="TIGR01389">
    <property type="entry name" value="recQ"/>
    <property type="match status" value="1"/>
</dbReference>
<feature type="domain" description="Helicase ATP-binding" evidence="18">
    <location>
        <begin position="26"/>
        <end position="194"/>
    </location>
</feature>
<keyword evidence="13" id="KW-0234">DNA repair</keyword>
<feature type="domain" description="HRDC" evidence="17">
    <location>
        <begin position="518"/>
        <end position="592"/>
    </location>
</feature>
<dbReference type="InterPro" id="IPR018982">
    <property type="entry name" value="RQC_domain"/>
</dbReference>
<keyword evidence="7 20" id="KW-0378">Hydrolase</keyword>
<comment type="similarity">
    <text evidence="3">Belongs to the helicase family. RecQ subfamily.</text>
</comment>
<evidence type="ECO:0000256" key="5">
    <source>
        <dbReference type="ARBA" id="ARBA00022741"/>
    </source>
</evidence>
<dbReference type="SUPFAM" id="SSF46785">
    <property type="entry name" value="Winged helix' DNA-binding domain"/>
    <property type="match status" value="1"/>
</dbReference>
<dbReference type="NCBIfam" id="TIGR00614">
    <property type="entry name" value="recQ_fam"/>
    <property type="match status" value="1"/>
</dbReference>
<dbReference type="SMART" id="SM00487">
    <property type="entry name" value="DEXDc"/>
    <property type="match status" value="1"/>
</dbReference>
<keyword evidence="21" id="KW-1185">Reference proteome</keyword>
<evidence type="ECO:0000259" key="17">
    <source>
        <dbReference type="PROSITE" id="PS50967"/>
    </source>
</evidence>
<sequence>MTQTIDSLLLEEFGHHQFRPKQREAIEAILAKRDVLMVLPTGGGKSLAFQLPTLLMDGVTLIISPLIALMQDQVRALRANGLNAAMLSSAQSAEENAATIAAMRERKLSFVYLSPERLNTTFMQHVLSSILINFFVIDEAHCISEWGHEFREDYRALSLLKAQFPTVPIAAFTATATPEVQRDILGQLRLHNPLVLKGDLFRSNLFISVQPRLQKGIDALLAFLAPRAHESGIIYVSSRKQSEALAAQLRAKGFRAGCYHAGMSKEDRERAFEDFVFERVSITVATIAFGMGIDKSNIRFVVHMSLPKTLENYYQEIGRAGRDGEKAEALLLYGAEDALLARMRIGEVQDTAHQQLLHQKLNAMVRFASTQTCRHQALARYFSDTIDPCNDACDNCKAGPVEERDITTQARQFLSAIARTHQRFGKSYLIDLVRGSGTQKIAQNGHDTLNVFGIGKEHSKKEWLSIVERLLEMETLGLGEHFELFLTHEGARLLKGETTLSIAAHRLTPPKKERVASLHVKDGLFELLRQTRSMIATQKGIPAYLVFSDKTLHAMAEARPQTKAALLEVGGVGEKKCEAYGEAFLGAIGSYM</sequence>
<dbReference type="InterPro" id="IPR014001">
    <property type="entry name" value="Helicase_ATP-bd"/>
</dbReference>
<dbReference type="InterPro" id="IPR036388">
    <property type="entry name" value="WH-like_DNA-bd_sf"/>
</dbReference>
<evidence type="ECO:0000256" key="10">
    <source>
        <dbReference type="ARBA" id="ARBA00022840"/>
    </source>
</evidence>
<dbReference type="Proteomes" id="UP000703590">
    <property type="component" value="Unassembled WGS sequence"/>
</dbReference>